<dbReference type="eggNOG" id="KOG4249">
    <property type="taxonomic scope" value="Eukaryota"/>
</dbReference>
<dbReference type="VEuPathDB" id="FungiDB:HCDG_01665"/>
<evidence type="ECO:0000313" key="9">
    <source>
        <dbReference type="Proteomes" id="UP000002624"/>
    </source>
</evidence>
<dbReference type="PANTHER" id="PTHR12770:SF31">
    <property type="entry name" value="RUS FAMILY MEMBER 1"/>
    <property type="match status" value="1"/>
</dbReference>
<evidence type="ECO:0000256" key="5">
    <source>
        <dbReference type="ARBA" id="ARBA00023136"/>
    </source>
</evidence>
<evidence type="ECO:0000313" key="8">
    <source>
        <dbReference type="EMBL" id="EER43635.1"/>
    </source>
</evidence>
<evidence type="ECO:0000256" key="3">
    <source>
        <dbReference type="ARBA" id="ARBA00022692"/>
    </source>
</evidence>
<dbReference type="AlphaFoldDB" id="C6H8A4"/>
<dbReference type="Proteomes" id="UP000002624">
    <property type="component" value="Unassembled WGS sequence"/>
</dbReference>
<dbReference type="GO" id="GO:0016020">
    <property type="term" value="C:membrane"/>
    <property type="evidence" value="ECO:0007669"/>
    <property type="project" value="UniProtKB-SubCell"/>
</dbReference>
<comment type="subcellular location">
    <subcellularLocation>
        <location evidence="1">Membrane</location>
    </subcellularLocation>
</comment>
<evidence type="ECO:0000259" key="7">
    <source>
        <dbReference type="Pfam" id="PF04884"/>
    </source>
</evidence>
<dbReference type="HOGENOM" id="CLU_015325_5_1_1"/>
<dbReference type="EMBL" id="GG692420">
    <property type="protein sequence ID" value="EER43635.1"/>
    <property type="molecule type" value="Genomic_DNA"/>
</dbReference>
<protein>
    <submittedName>
        <fullName evidence="8">DUF647 domain-containing protein</fullName>
    </submittedName>
</protein>
<organism evidence="8 9">
    <name type="scientific">Ajellomyces capsulatus (strain H143)</name>
    <name type="common">Darling's disease fungus</name>
    <name type="synonym">Histoplasma capsulatum</name>
    <dbReference type="NCBI Taxonomy" id="544712"/>
    <lineage>
        <taxon>Eukaryota</taxon>
        <taxon>Fungi</taxon>
        <taxon>Dikarya</taxon>
        <taxon>Ascomycota</taxon>
        <taxon>Pezizomycotina</taxon>
        <taxon>Eurotiomycetes</taxon>
        <taxon>Eurotiomycetidae</taxon>
        <taxon>Onygenales</taxon>
        <taxon>Ajellomycetaceae</taxon>
        <taxon>Histoplasma</taxon>
    </lineage>
</organism>
<evidence type="ECO:0000256" key="4">
    <source>
        <dbReference type="ARBA" id="ARBA00022989"/>
    </source>
</evidence>
<accession>C6H8A4</accession>
<proteinExistence type="inferred from homology"/>
<evidence type="ECO:0000256" key="1">
    <source>
        <dbReference type="ARBA" id="ARBA00004370"/>
    </source>
</evidence>
<dbReference type="PANTHER" id="PTHR12770">
    <property type="entry name" value="RUS1 FAMILY PROTEIN C16ORF58"/>
    <property type="match status" value="1"/>
</dbReference>
<comment type="similarity">
    <text evidence="2">Belongs to the RUS1 family.</text>
</comment>
<name>C6H8A4_AJECH</name>
<dbReference type="InterPro" id="IPR054549">
    <property type="entry name" value="UVB_sens_RUS_dom"/>
</dbReference>
<sequence>MAPINDVITVKETNEIGAPTATYIYSTTSEPTQFRTPDSSGVRHERRRVDIVQPSRKDSSSYLASLLNVFLPVGYPHSVSDDYLDCLGFASGVLKFNCRTAGVPGWVGVGDASASPTVALLHSVLQDSMGRIATILFAHRLGTSLEPECKMYRLAADVLNDSALIFDCLSPALPKRLRVVVLAFSSVLRALCGVAAGSSKASLSSHFAKCGNLGELNAVRFPNVLVIAISGAAQRGFPFLFSDADQKLQKDSSQETVISLLGILCGSVVVSHISTPFATWTTLLLLLLVHLSTNYAAVRSVNMTTLNRQRTNIVFSTLFEKGSVLTPTEASKCERIFERDGILRWKASSATLGYCQIGGSFQELLRGSIHGANSIRDVGIDIYKLLRLFEKEEYVLWFNPIHKKGTIVLKNNVTPISQLQAWSHALRVAKRLTDLRREGAGRINVSPVEKEEEEDKSKQRNESVSVTNLTDPDTMFSILESTLCAHSASFADQIGMLTDAGWDVATPSLETRPARRFQVVE</sequence>
<reference evidence="9" key="1">
    <citation type="submission" date="2009-05" db="EMBL/GenBank/DDBJ databases">
        <title>The genome sequence of Ajellomyces capsulatus strain H143.</title>
        <authorList>
            <person name="Champion M."/>
            <person name="Cuomo C.A."/>
            <person name="Ma L.-J."/>
            <person name="Henn M.R."/>
            <person name="Sil A."/>
            <person name="Goldman B."/>
            <person name="Young S.K."/>
            <person name="Kodira C.D."/>
            <person name="Zeng Q."/>
            <person name="Koehrsen M."/>
            <person name="Alvarado L."/>
            <person name="Berlin A.M."/>
            <person name="Borenstein D."/>
            <person name="Chen Z."/>
            <person name="Engels R."/>
            <person name="Freedman E."/>
            <person name="Gellesch M."/>
            <person name="Goldberg J."/>
            <person name="Griggs A."/>
            <person name="Gujja S."/>
            <person name="Heiman D.I."/>
            <person name="Hepburn T.A."/>
            <person name="Howarth C."/>
            <person name="Jen D."/>
            <person name="Larson L."/>
            <person name="Lewis B."/>
            <person name="Mehta T."/>
            <person name="Park D."/>
            <person name="Pearson M."/>
            <person name="Roberts A."/>
            <person name="Saif S."/>
            <person name="Shea T.D."/>
            <person name="Shenoy N."/>
            <person name="Sisk P."/>
            <person name="Stolte C."/>
            <person name="Sykes S."/>
            <person name="Walk T."/>
            <person name="White J."/>
            <person name="Yandava C."/>
            <person name="Klein B."/>
            <person name="McEwen J.G."/>
            <person name="Puccia R."/>
            <person name="Goldman G.H."/>
            <person name="Felipe M.S."/>
            <person name="Nino-Vega G."/>
            <person name="San-Blas G."/>
            <person name="Taylor J.W."/>
            <person name="Mendoza L."/>
            <person name="Galagan J.E."/>
            <person name="Nusbaum C."/>
            <person name="Birren B.W."/>
        </authorList>
    </citation>
    <scope>NUCLEOTIDE SEQUENCE [LARGE SCALE GENOMIC DNA]</scope>
    <source>
        <strain evidence="9">H143</strain>
    </source>
</reference>
<feature type="domain" description="Protein root UVB sensitive/RUS" evidence="7">
    <location>
        <begin position="250"/>
        <end position="321"/>
    </location>
</feature>
<keyword evidence="3" id="KW-0812">Transmembrane</keyword>
<dbReference type="Pfam" id="PF04884">
    <property type="entry name" value="UVB_sens_prot"/>
    <property type="match status" value="2"/>
</dbReference>
<dbReference type="InterPro" id="IPR006968">
    <property type="entry name" value="RUS_fam"/>
</dbReference>
<evidence type="ECO:0000256" key="2">
    <source>
        <dbReference type="ARBA" id="ARBA00007558"/>
    </source>
</evidence>
<feature type="domain" description="Protein root UVB sensitive/RUS" evidence="7">
    <location>
        <begin position="57"/>
        <end position="218"/>
    </location>
</feature>
<keyword evidence="5" id="KW-0472">Membrane</keyword>
<dbReference type="OMA" id="KWGNLAE"/>
<feature type="region of interest" description="Disordered" evidence="6">
    <location>
        <begin position="443"/>
        <end position="466"/>
    </location>
</feature>
<evidence type="ECO:0000256" key="6">
    <source>
        <dbReference type="SAM" id="MobiDB-lite"/>
    </source>
</evidence>
<gene>
    <name evidence="8" type="ORF">HCDG_01665</name>
</gene>
<keyword evidence="4" id="KW-1133">Transmembrane helix</keyword>
<dbReference type="OrthoDB" id="364779at2759"/>